<feature type="transmembrane region" description="Helical" evidence="1">
    <location>
        <begin position="103"/>
        <end position="125"/>
    </location>
</feature>
<organism evidence="2 3">
    <name type="scientific">Microlunatus spumicola</name>
    <dbReference type="NCBI Taxonomy" id="81499"/>
    <lineage>
        <taxon>Bacteria</taxon>
        <taxon>Bacillati</taxon>
        <taxon>Actinomycetota</taxon>
        <taxon>Actinomycetes</taxon>
        <taxon>Propionibacteriales</taxon>
        <taxon>Propionibacteriaceae</taxon>
        <taxon>Microlunatus</taxon>
    </lineage>
</organism>
<gene>
    <name evidence="2" type="ORF">GCM10022197_10210</name>
</gene>
<dbReference type="Proteomes" id="UP001500767">
    <property type="component" value="Unassembled WGS sequence"/>
</dbReference>
<evidence type="ECO:0008006" key="4">
    <source>
        <dbReference type="Google" id="ProtNLM"/>
    </source>
</evidence>
<keyword evidence="3" id="KW-1185">Reference proteome</keyword>
<keyword evidence="1" id="KW-0472">Membrane</keyword>
<feature type="transmembrane region" description="Helical" evidence="1">
    <location>
        <begin position="71"/>
        <end position="91"/>
    </location>
</feature>
<feature type="transmembrane region" description="Helical" evidence="1">
    <location>
        <begin position="181"/>
        <end position="200"/>
    </location>
</feature>
<reference evidence="3" key="1">
    <citation type="journal article" date="2019" name="Int. J. Syst. Evol. Microbiol.">
        <title>The Global Catalogue of Microorganisms (GCM) 10K type strain sequencing project: providing services to taxonomists for standard genome sequencing and annotation.</title>
        <authorList>
            <consortium name="The Broad Institute Genomics Platform"/>
            <consortium name="The Broad Institute Genome Sequencing Center for Infectious Disease"/>
            <person name="Wu L."/>
            <person name="Ma J."/>
        </authorList>
    </citation>
    <scope>NUCLEOTIDE SEQUENCE [LARGE SCALE GENOMIC DNA]</scope>
    <source>
        <strain evidence="3">JCM 16540</strain>
    </source>
</reference>
<sequence length="440" mass="47634">MSPFVLLPLHGIASRRDLPLPFSFVLVGAAAALVVSFVVLGVAWRRPRFTAVGGIALPRLSRFVDAPATRAVLRVLVLLLFAWVGLALFAGRDLLTNPVFGFVFVWVWVGLVPLSLLLGPFWRAVNPLRTVHRLLCAVARTDPREGLATMPGWVGLWPGAIHLAAFTWLELVQPDRTTLQVMRVWVLALLVVVVLGAVVFGERWFAVSDPFEVYSSTVARLSPWHRTGDVVRLVNPLAGLTAWRPPPGAVGVVAVLLGSTAFDSFTNTSWWLRTVQSSDVPSLLWATAGLLVMIVVVLVTFSAAAAWMARYGDRLAAAYARLMSGSLVPIVVGYVVAHYFTLLVYEGQRVAVDLSDPLGRGWNVFGTDHLQVSSAVFDHPTAIAVVQLASIIVGHVLGVVVAHEKAVTLLPGRSVLRGQWPMLVLMVGYTSAGLVLLFSP</sequence>
<protein>
    <recommendedName>
        <fullName evidence="4">Fenitrothion hydrolase</fullName>
    </recommendedName>
</protein>
<feature type="transmembrane region" description="Helical" evidence="1">
    <location>
        <begin position="382"/>
        <end position="402"/>
    </location>
</feature>
<proteinExistence type="predicted"/>
<name>A0ABP6WW86_9ACTN</name>
<feature type="transmembrane region" description="Helical" evidence="1">
    <location>
        <begin position="284"/>
        <end position="307"/>
    </location>
</feature>
<dbReference type="RefSeq" id="WP_204911943.1">
    <property type="nucleotide sequence ID" value="NZ_BAAAYR010000001.1"/>
</dbReference>
<keyword evidence="1" id="KW-1133">Transmembrane helix</keyword>
<evidence type="ECO:0000313" key="3">
    <source>
        <dbReference type="Proteomes" id="UP001500767"/>
    </source>
</evidence>
<keyword evidence="1" id="KW-0812">Transmembrane</keyword>
<evidence type="ECO:0000313" key="2">
    <source>
        <dbReference type="EMBL" id="GAA3556987.1"/>
    </source>
</evidence>
<feature type="transmembrane region" description="Helical" evidence="1">
    <location>
        <begin position="422"/>
        <end position="439"/>
    </location>
</feature>
<comment type="caution">
    <text evidence="2">The sequence shown here is derived from an EMBL/GenBank/DDBJ whole genome shotgun (WGS) entry which is preliminary data.</text>
</comment>
<evidence type="ECO:0000256" key="1">
    <source>
        <dbReference type="SAM" id="Phobius"/>
    </source>
</evidence>
<feature type="transmembrane region" description="Helical" evidence="1">
    <location>
        <begin position="319"/>
        <end position="340"/>
    </location>
</feature>
<dbReference type="EMBL" id="BAAAYR010000001">
    <property type="protein sequence ID" value="GAA3556987.1"/>
    <property type="molecule type" value="Genomic_DNA"/>
</dbReference>
<accession>A0ABP6WW86</accession>
<feature type="transmembrane region" description="Helical" evidence="1">
    <location>
        <begin position="20"/>
        <end position="44"/>
    </location>
</feature>